<proteinExistence type="predicted"/>
<sequence length="69" mass="7173">MKQIARRTSVAALFAVAAILPLTGVAQAATPQAPAQSVASHPCGGDWECWHHWHHHGLDLGLGLGVSLG</sequence>
<protein>
    <submittedName>
        <fullName evidence="1">Uncharacterized protein</fullName>
    </submittedName>
</protein>
<evidence type="ECO:0000313" key="1">
    <source>
        <dbReference type="EMBL" id="WWQ65219.1"/>
    </source>
</evidence>
<evidence type="ECO:0000313" key="2">
    <source>
        <dbReference type="Proteomes" id="UP001432251"/>
    </source>
</evidence>
<organism evidence="1 2">
    <name type="scientific">Streptomyces citrinus</name>
    <dbReference type="NCBI Taxonomy" id="3118173"/>
    <lineage>
        <taxon>Bacteria</taxon>
        <taxon>Bacillati</taxon>
        <taxon>Actinomycetota</taxon>
        <taxon>Actinomycetes</taxon>
        <taxon>Kitasatosporales</taxon>
        <taxon>Streptomycetaceae</taxon>
        <taxon>Streptomyces</taxon>
    </lineage>
</organism>
<gene>
    <name evidence="1" type="ORF">V2W30_19040</name>
</gene>
<reference evidence="1" key="1">
    <citation type="journal article" date="2025" name="Int. J. Syst. Evol. Microbiol.">
        <title>Streptomyces citrinus sp. nov., with yellow diffusible pigment.</title>
        <authorList>
            <person name="He Y."/>
            <person name="Yang E."/>
            <person name="Xu J."/>
            <person name="Sun Y."/>
            <person name="Sun L."/>
        </authorList>
    </citation>
    <scope>NUCLEOTIDE SEQUENCE</scope>
    <source>
        <strain evidence="1">Q6</strain>
    </source>
</reference>
<accession>A0ACD5ADL8</accession>
<keyword evidence="2" id="KW-1185">Reference proteome</keyword>
<dbReference type="Proteomes" id="UP001432251">
    <property type="component" value="Chromosome"/>
</dbReference>
<name>A0ACD5ADL8_9ACTN</name>
<dbReference type="EMBL" id="CP146022">
    <property type="protein sequence ID" value="WWQ65219.1"/>
    <property type="molecule type" value="Genomic_DNA"/>
</dbReference>